<comment type="caution">
    <text evidence="1">The sequence shown here is derived from an EMBL/GenBank/DDBJ whole genome shotgun (WGS) entry which is preliminary data.</text>
</comment>
<proteinExistence type="predicted"/>
<evidence type="ECO:0000313" key="2">
    <source>
        <dbReference type="EMBL" id="GBM96168.1"/>
    </source>
</evidence>
<dbReference type="AlphaFoldDB" id="A0A4Y2K4G6"/>
<accession>A0A4Y2K4G6</accession>
<evidence type="ECO:0000313" key="1">
    <source>
        <dbReference type="EMBL" id="GBM96162.1"/>
    </source>
</evidence>
<protein>
    <submittedName>
        <fullName evidence="1">Uncharacterized protein</fullName>
    </submittedName>
</protein>
<dbReference type="EMBL" id="BGPR01112799">
    <property type="protein sequence ID" value="GBM96168.1"/>
    <property type="molecule type" value="Genomic_DNA"/>
</dbReference>
<sequence>MVRLRGRWAPSSQTNSTEDPPCMYYILVCVRDDNEDIIHCRQQFNTQRHLNIENQDITVTTTFFKQARAPVWAGFPCVVVRTNAIYCRYLTVCGPVARQIISFSNGFQTLLAIAHAPGGVIFIKIGGK</sequence>
<name>A0A4Y2K4G6_ARAVE</name>
<dbReference type="Proteomes" id="UP000499080">
    <property type="component" value="Unassembled WGS sequence"/>
</dbReference>
<reference evidence="1 3" key="1">
    <citation type="journal article" date="2019" name="Sci. Rep.">
        <title>Orb-weaving spider Araneus ventricosus genome elucidates the spidroin gene catalogue.</title>
        <authorList>
            <person name="Kono N."/>
            <person name="Nakamura H."/>
            <person name="Ohtoshi R."/>
            <person name="Moran D.A.P."/>
            <person name="Shinohara A."/>
            <person name="Yoshida Y."/>
            <person name="Fujiwara M."/>
            <person name="Mori M."/>
            <person name="Tomita M."/>
            <person name="Arakawa K."/>
        </authorList>
    </citation>
    <scope>NUCLEOTIDE SEQUENCE [LARGE SCALE GENOMIC DNA]</scope>
</reference>
<keyword evidence="3" id="KW-1185">Reference proteome</keyword>
<evidence type="ECO:0000313" key="3">
    <source>
        <dbReference type="Proteomes" id="UP000499080"/>
    </source>
</evidence>
<gene>
    <name evidence="1" type="ORF">AVEN_202407_1</name>
    <name evidence="2" type="ORF">AVEN_205304_1</name>
</gene>
<organism evidence="1 3">
    <name type="scientific">Araneus ventricosus</name>
    <name type="common">Orbweaver spider</name>
    <name type="synonym">Epeira ventricosa</name>
    <dbReference type="NCBI Taxonomy" id="182803"/>
    <lineage>
        <taxon>Eukaryota</taxon>
        <taxon>Metazoa</taxon>
        <taxon>Ecdysozoa</taxon>
        <taxon>Arthropoda</taxon>
        <taxon>Chelicerata</taxon>
        <taxon>Arachnida</taxon>
        <taxon>Araneae</taxon>
        <taxon>Araneomorphae</taxon>
        <taxon>Entelegynae</taxon>
        <taxon>Araneoidea</taxon>
        <taxon>Araneidae</taxon>
        <taxon>Araneus</taxon>
    </lineage>
</organism>
<dbReference type="EMBL" id="BGPR01112797">
    <property type="protein sequence ID" value="GBM96162.1"/>
    <property type="molecule type" value="Genomic_DNA"/>
</dbReference>